<sequence length="417" mass="43379">MTELRTPASRRGTNLPKMGDFNLTVILDTIRRSPNGLSRVELAGLVGLSPQTISNISRRLLDQGLIVEAGKAGVGPGKPRTILRLNPSGMYAVGVHVDPAVISFSVLDLTGKVVLDSKIDTPEAGEPTAVMAAIVFEVQRLIEESGVDPVKLTGLGVAAPGPIDLDAGTVVNPPLLEGWTRVHLRDALSKATGLPVVLDKDVTAAAVAETWVAGDNASSNFGVFYMGTGIGCGLVLNDEVFRGASGNAGEMGHIVVDPEGPPCDCGLNGCVKSTVIPRVLVDAGAKAGLVEPLTEGDSGVVVQERFNKLCDAADGGNEDAVAILDRSALHLSRAVSVIANAMDLDRVVFGGPFWTRLAPYYLNRVPEQVAHGADARDIHVPQVVGSRVGEDVGAIGAACLVLEHALAPRSERLLLGG</sequence>
<dbReference type="SUPFAM" id="SSF46785">
    <property type="entry name" value="Winged helix' DNA-binding domain"/>
    <property type="match status" value="1"/>
</dbReference>
<keyword evidence="3" id="KW-1185">Reference proteome</keyword>
<organism evidence="2 3">
    <name type="scientific">Arthrobacter woluwensis</name>
    <dbReference type="NCBI Taxonomy" id="156980"/>
    <lineage>
        <taxon>Bacteria</taxon>
        <taxon>Bacillati</taxon>
        <taxon>Actinomycetota</taxon>
        <taxon>Actinomycetes</taxon>
        <taxon>Micrococcales</taxon>
        <taxon>Micrococcaceae</taxon>
        <taxon>Arthrobacter</taxon>
    </lineage>
</organism>
<dbReference type="Gene3D" id="1.10.10.10">
    <property type="entry name" value="Winged helix-like DNA-binding domain superfamily/Winged helix DNA-binding domain"/>
    <property type="match status" value="1"/>
</dbReference>
<dbReference type="InterPro" id="IPR043129">
    <property type="entry name" value="ATPase_NBD"/>
</dbReference>
<dbReference type="Proteomes" id="UP000182652">
    <property type="component" value="Unassembled WGS sequence"/>
</dbReference>
<reference evidence="2 3" key="1">
    <citation type="submission" date="2016-10" db="EMBL/GenBank/DDBJ databases">
        <authorList>
            <person name="de Groot N.N."/>
        </authorList>
    </citation>
    <scope>NUCLEOTIDE SEQUENCE [LARGE SCALE GENOMIC DNA]</scope>
    <source>
        <strain evidence="2 3">DSM 10495</strain>
    </source>
</reference>
<dbReference type="InterPro" id="IPR000600">
    <property type="entry name" value="ROK"/>
</dbReference>
<keyword evidence="2" id="KW-0808">Transferase</keyword>
<name>A0A1H4QP71_9MICC</name>
<gene>
    <name evidence="2" type="ORF">SAMN04489745_2345</name>
</gene>
<dbReference type="RefSeq" id="WP_254780546.1">
    <property type="nucleotide sequence ID" value="NZ_FNSN01000003.1"/>
</dbReference>
<dbReference type="PANTHER" id="PTHR18964:SF149">
    <property type="entry name" value="BIFUNCTIONAL UDP-N-ACETYLGLUCOSAMINE 2-EPIMERASE_N-ACETYLMANNOSAMINE KINASE"/>
    <property type="match status" value="1"/>
</dbReference>
<evidence type="ECO:0000256" key="1">
    <source>
        <dbReference type="ARBA" id="ARBA00006479"/>
    </source>
</evidence>
<comment type="similarity">
    <text evidence="1">Belongs to the ROK (NagC/XylR) family.</text>
</comment>
<protein>
    <submittedName>
        <fullName evidence="2">Sugar kinase of the NBD/HSP70 family, may contain an N-terminal HTH domain</fullName>
    </submittedName>
</protein>
<dbReference type="Gene3D" id="3.30.420.40">
    <property type="match status" value="2"/>
</dbReference>
<dbReference type="SUPFAM" id="SSF53067">
    <property type="entry name" value="Actin-like ATPase domain"/>
    <property type="match status" value="1"/>
</dbReference>
<dbReference type="InterPro" id="IPR036390">
    <property type="entry name" value="WH_DNA-bd_sf"/>
</dbReference>
<keyword evidence="2" id="KW-0418">Kinase</keyword>
<dbReference type="Pfam" id="PF00480">
    <property type="entry name" value="ROK"/>
    <property type="match status" value="1"/>
</dbReference>
<dbReference type="PANTHER" id="PTHR18964">
    <property type="entry name" value="ROK (REPRESSOR, ORF, KINASE) FAMILY"/>
    <property type="match status" value="1"/>
</dbReference>
<evidence type="ECO:0000313" key="3">
    <source>
        <dbReference type="Proteomes" id="UP000182652"/>
    </source>
</evidence>
<proteinExistence type="inferred from homology"/>
<dbReference type="InterPro" id="IPR049874">
    <property type="entry name" value="ROK_cs"/>
</dbReference>
<evidence type="ECO:0000313" key="2">
    <source>
        <dbReference type="EMBL" id="SEC21423.1"/>
    </source>
</evidence>
<accession>A0A1H4QP71</accession>
<dbReference type="PROSITE" id="PS01125">
    <property type="entry name" value="ROK"/>
    <property type="match status" value="1"/>
</dbReference>
<dbReference type="InterPro" id="IPR036388">
    <property type="entry name" value="WH-like_DNA-bd_sf"/>
</dbReference>
<dbReference type="AlphaFoldDB" id="A0A1H4QP71"/>
<dbReference type="GO" id="GO:0016301">
    <property type="term" value="F:kinase activity"/>
    <property type="evidence" value="ECO:0007669"/>
    <property type="project" value="UniProtKB-KW"/>
</dbReference>
<dbReference type="EMBL" id="FNSN01000003">
    <property type="protein sequence ID" value="SEC21423.1"/>
    <property type="molecule type" value="Genomic_DNA"/>
</dbReference>
<dbReference type="Pfam" id="PF13412">
    <property type="entry name" value="HTH_24"/>
    <property type="match status" value="1"/>
</dbReference>
<dbReference type="STRING" id="156980.SAMN04489745_2345"/>